<dbReference type="Proteomes" id="UP000015620">
    <property type="component" value="Chromosome"/>
</dbReference>
<dbReference type="RefSeq" id="WP_020966203.1">
    <property type="nucleotide sequence ID" value="NC_022097.1"/>
</dbReference>
<name>S5ZQG8_9SPIR</name>
<feature type="transmembrane region" description="Helical" evidence="1">
    <location>
        <begin position="6"/>
        <end position="32"/>
    </location>
</feature>
<accession>S5ZQG8</accession>
<evidence type="ECO:0000313" key="2">
    <source>
        <dbReference type="EMBL" id="AGT44907.1"/>
    </source>
</evidence>
<gene>
    <name evidence="2" type="ORF">TPE_2433</name>
</gene>
<keyword evidence="1" id="KW-0812">Transmembrane</keyword>
<evidence type="ECO:0000256" key="1">
    <source>
        <dbReference type="SAM" id="Phobius"/>
    </source>
</evidence>
<organism evidence="2 3">
    <name type="scientific">Treponema pedis str. T A4</name>
    <dbReference type="NCBI Taxonomy" id="1291379"/>
    <lineage>
        <taxon>Bacteria</taxon>
        <taxon>Pseudomonadati</taxon>
        <taxon>Spirochaetota</taxon>
        <taxon>Spirochaetia</taxon>
        <taxon>Spirochaetales</taxon>
        <taxon>Treponemataceae</taxon>
        <taxon>Treponema</taxon>
    </lineage>
</organism>
<keyword evidence="1" id="KW-1133">Transmembrane helix</keyword>
<evidence type="ECO:0000313" key="3">
    <source>
        <dbReference type="Proteomes" id="UP000015620"/>
    </source>
</evidence>
<keyword evidence="3" id="KW-1185">Reference proteome</keyword>
<dbReference type="STRING" id="1291379.TPE_2433"/>
<feature type="transmembrane region" description="Helical" evidence="1">
    <location>
        <begin position="99"/>
        <end position="126"/>
    </location>
</feature>
<feature type="transmembrane region" description="Helical" evidence="1">
    <location>
        <begin position="138"/>
        <end position="160"/>
    </location>
</feature>
<dbReference type="HOGENOM" id="CLU_784926_0_0_12"/>
<dbReference type="PATRIC" id="fig|1291379.3.peg.2404"/>
<dbReference type="AlphaFoldDB" id="S5ZQG8"/>
<sequence length="343" mass="39156">MGFFMGALIFFIAMILTLAFTIFLYIHLVIAVKNNRDVPKWMYKIGHALKGRGTDIYKDFTDKSALNEVNSYIIGVVIADIAAYFIFYGKYFVNNKIAFWLWTEFLIVIIMSIVISFGKCLLSFIFPAIKKTNYNCDFSAAANAVMGMILMSIFACALTLTVTGLPVKAPVVQVGEYKIIVGHTKANDLLSNGFSFSGKAPNDIIENKRESHFVFGETVELVKDGKGYGYVNLTPRYQDKARVKDCIITYFGITSKSRMIDDVKICDKSISELSLDYFEKENVRDIFSLSPISYQENKVKGHYSLVMQSYPYMLWKSYTIEVIFFGDDRPNQFEVYARHTLWE</sequence>
<reference evidence="2 3" key="1">
    <citation type="journal article" date="2013" name="PLoS ONE">
        <title>Genome-Wide Relatedness of Treponema pedis, from Gingiva and Necrotic Skin Lesions of Pigs, with the Human Oral Pathogen Treponema denticola.</title>
        <authorList>
            <person name="Svartstrom O."/>
            <person name="Mushtaq M."/>
            <person name="Pringle M."/>
            <person name="Segerman B."/>
        </authorList>
    </citation>
    <scope>NUCLEOTIDE SEQUENCE [LARGE SCALE GENOMIC DNA]</scope>
    <source>
        <strain evidence="2">T A4</strain>
    </source>
</reference>
<feature type="transmembrane region" description="Helical" evidence="1">
    <location>
        <begin position="69"/>
        <end position="87"/>
    </location>
</feature>
<protein>
    <submittedName>
        <fullName evidence="2">Uncharacterized protein</fullName>
    </submittedName>
</protein>
<proteinExistence type="predicted"/>
<dbReference type="OrthoDB" id="2209713at2"/>
<dbReference type="KEGG" id="tped:TPE_2433"/>
<dbReference type="GeneID" id="301090873"/>
<keyword evidence="1" id="KW-0472">Membrane</keyword>
<dbReference type="EMBL" id="CP004120">
    <property type="protein sequence ID" value="AGT44907.1"/>
    <property type="molecule type" value="Genomic_DNA"/>
</dbReference>